<gene>
    <name evidence="1" type="ORF">Z955_13325</name>
</gene>
<dbReference type="Proteomes" id="UP000030014">
    <property type="component" value="Unassembled WGS sequence"/>
</dbReference>
<dbReference type="RefSeq" id="WP_039259925.1">
    <property type="nucleotide sequence ID" value="NZ_JDRY01000084.1"/>
</dbReference>
<proteinExistence type="predicted"/>
<name>A0A0A0I5Q3_CLOBO</name>
<accession>A0A0A0I5Q3</accession>
<comment type="caution">
    <text evidence="1">The sequence shown here is derived from an EMBL/GenBank/DDBJ whole genome shotgun (WGS) entry which is preliminary data.</text>
</comment>
<reference evidence="1 2" key="1">
    <citation type="submission" date="2014-01" db="EMBL/GenBank/DDBJ databases">
        <title>Plasmidome dynamics in the species complex Clostridium novyi sensu lato converts strains of independent lineages into distinctly different pathogens.</title>
        <authorList>
            <person name="Skarin H."/>
            <person name="Segerman B."/>
        </authorList>
    </citation>
    <scope>NUCLEOTIDE SEQUENCE [LARGE SCALE GENOMIC DNA]</scope>
    <source>
        <strain evidence="1 2">DC5</strain>
    </source>
</reference>
<evidence type="ECO:0000313" key="2">
    <source>
        <dbReference type="Proteomes" id="UP000030014"/>
    </source>
</evidence>
<sequence length="402" mass="48024">MGSYFSKLPNKLFYAKDKEDKSILLECNNDFKSLMVLDYLYTYTTRNNLTVFILEDLIITSGYKPNRSKGQTNEQFKNILVKLQELKIIDSTIDMNNIKPSQFIKCTLDLFNKDSKNNDVEFIQLYDYEKDKILQCVYDVDRIRLLFYYCYIKSRIYRRVKGNDMVIYGGRAEVCFPSYQMIKYDLGLSDGVIDKYNNILSELDMIRIDNAGLWYYKSDKNKVVRESPNFYTLYTEQEEVWKNNLKEAIKYYKKSDINRDKVFTNTRQYKNNNKNINGFISRVEQLKREGKATPEQLEKLSEYKKSIHEDSTIETLLNQNVNIPLSEIYMNYFNSSKSDKYYDLENELGLIDNDGYLIVEWDYYKWVMINYTDDKKDYYINCINKHIKDKESKIKHIGLRNL</sequence>
<evidence type="ECO:0000313" key="1">
    <source>
        <dbReference type="EMBL" id="KGM96157.1"/>
    </source>
</evidence>
<dbReference type="EMBL" id="JDRY01000084">
    <property type="protein sequence ID" value="KGM96157.1"/>
    <property type="molecule type" value="Genomic_DNA"/>
</dbReference>
<protein>
    <submittedName>
        <fullName evidence="1">Uncharacterized protein</fullName>
    </submittedName>
</protein>
<dbReference type="AlphaFoldDB" id="A0A0A0I5Q3"/>
<organism evidence="1 2">
    <name type="scientific">Clostridium botulinum C/D str. DC5</name>
    <dbReference type="NCBI Taxonomy" id="1443128"/>
    <lineage>
        <taxon>Bacteria</taxon>
        <taxon>Bacillati</taxon>
        <taxon>Bacillota</taxon>
        <taxon>Clostridia</taxon>
        <taxon>Eubacteriales</taxon>
        <taxon>Clostridiaceae</taxon>
        <taxon>Clostridium</taxon>
    </lineage>
</organism>